<accession>A0ABC9P7B4</accession>
<evidence type="ECO:0000259" key="4">
    <source>
        <dbReference type="Pfam" id="PF22725"/>
    </source>
</evidence>
<dbReference type="Pfam" id="PF22725">
    <property type="entry name" value="GFO_IDH_MocA_C3"/>
    <property type="match status" value="1"/>
</dbReference>
<feature type="domain" description="GFO/IDH/MocA-like oxidoreductase" evidence="4">
    <location>
        <begin position="144"/>
        <end position="248"/>
    </location>
</feature>
<dbReference type="Proteomes" id="UP000004933">
    <property type="component" value="Unassembled WGS sequence"/>
</dbReference>
<proteinExistence type="inferred from homology"/>
<sequence>MKKLHRLGGLLLTKKLYQWGIVGLGGIAHEFASTFKQETSQLAAVASRTLSKAEQFAADYSIPKAYGSYEELLADETIDVVYIAVPNKQHAEHILKALQAGKHVLCEKAITMNAAELKQALAVAEKNDLILAEAMTIFNMPLYDELRRLMDAGKFGQLKMIQAPFGSYKEPDPKNRFFNPDLAGGALLDIGTYAVSFARWFLSSQPDVLASSMVPFSTGVDEQSVTLLRNKENELATISLTFQAKMPKQGIVAFEDAYITITDYPRADEAIVHYNDGTVETIVSGYSAEAMNYEIYNMVEAIKGTQPNRSLFFTTEVIDILDQMQKLWQN</sequence>
<dbReference type="PANTHER" id="PTHR22604:SF105">
    <property type="entry name" value="TRANS-1,2-DIHYDROBENZENE-1,2-DIOL DEHYDROGENASE"/>
    <property type="match status" value="1"/>
</dbReference>
<evidence type="ECO:0000256" key="2">
    <source>
        <dbReference type="ARBA" id="ARBA00023002"/>
    </source>
</evidence>
<evidence type="ECO:0000256" key="1">
    <source>
        <dbReference type="ARBA" id="ARBA00010928"/>
    </source>
</evidence>
<dbReference type="SUPFAM" id="SSF55347">
    <property type="entry name" value="Glyceraldehyde-3-phosphate dehydrogenase-like, C-terminal domain"/>
    <property type="match status" value="1"/>
</dbReference>
<dbReference type="InterPro" id="IPR055170">
    <property type="entry name" value="GFO_IDH_MocA-like_dom"/>
</dbReference>
<dbReference type="InterPro" id="IPR000683">
    <property type="entry name" value="Gfo/Idh/MocA-like_OxRdtase_N"/>
</dbReference>
<dbReference type="Gene3D" id="3.40.50.720">
    <property type="entry name" value="NAD(P)-binding Rossmann-like Domain"/>
    <property type="match status" value="1"/>
</dbReference>
<feature type="domain" description="Gfo/Idh/MocA-like oxidoreductase N-terminal" evidence="3">
    <location>
        <begin position="19"/>
        <end position="132"/>
    </location>
</feature>
<evidence type="ECO:0000313" key="6">
    <source>
        <dbReference type="Proteomes" id="UP000004933"/>
    </source>
</evidence>
<protein>
    <submittedName>
        <fullName evidence="5">Oxidoreductase, NAD-binding domain protein</fullName>
    </submittedName>
</protein>
<dbReference type="SUPFAM" id="SSF51735">
    <property type="entry name" value="NAD(P)-binding Rossmann-fold domains"/>
    <property type="match status" value="1"/>
</dbReference>
<evidence type="ECO:0000313" key="5">
    <source>
        <dbReference type="EMBL" id="EFU90878.1"/>
    </source>
</evidence>
<dbReference type="AlphaFoldDB" id="A0ABC9P7B4"/>
<evidence type="ECO:0000259" key="3">
    <source>
        <dbReference type="Pfam" id="PF01408"/>
    </source>
</evidence>
<organism evidence="5 6">
    <name type="scientific">Enterococcus faecalis TX0630</name>
    <dbReference type="NCBI Taxonomy" id="749508"/>
    <lineage>
        <taxon>Bacteria</taxon>
        <taxon>Bacillati</taxon>
        <taxon>Bacillota</taxon>
        <taxon>Bacilli</taxon>
        <taxon>Lactobacillales</taxon>
        <taxon>Enterococcaceae</taxon>
        <taxon>Enterococcus</taxon>
    </lineage>
</organism>
<dbReference type="EMBL" id="AEBE01000037">
    <property type="protein sequence ID" value="EFU90878.1"/>
    <property type="molecule type" value="Genomic_DNA"/>
</dbReference>
<name>A0ABC9P7B4_ENTFL</name>
<dbReference type="InterPro" id="IPR050984">
    <property type="entry name" value="Gfo/Idh/MocA_domain"/>
</dbReference>
<dbReference type="InterPro" id="IPR036291">
    <property type="entry name" value="NAD(P)-bd_dom_sf"/>
</dbReference>
<reference evidence="5 6" key="1">
    <citation type="submission" date="2010-09" db="EMBL/GenBank/DDBJ databases">
        <authorList>
            <person name="Weinstock G."/>
            <person name="Sodergren E."/>
            <person name="Clifton S."/>
            <person name="Fulton L."/>
            <person name="Fulton B."/>
            <person name="Courtney L."/>
            <person name="Fronick C."/>
            <person name="Harrison M."/>
            <person name="Strong C."/>
            <person name="Farmer C."/>
            <person name="Delahaunty K."/>
            <person name="Markovic C."/>
            <person name="Hall O."/>
            <person name="Minx P."/>
            <person name="Tomlinson C."/>
            <person name="Mitreva M."/>
            <person name="Hou S."/>
            <person name="Chen J."/>
            <person name="Wollam A."/>
            <person name="Pepin K.H."/>
            <person name="Johnson M."/>
            <person name="Bhonagiri V."/>
            <person name="Zhang X."/>
            <person name="Suruliraj S."/>
            <person name="Warren W."/>
            <person name="Chinwalla A."/>
            <person name="Mardis E.R."/>
            <person name="Wilson R.K."/>
        </authorList>
    </citation>
    <scope>NUCLEOTIDE SEQUENCE [LARGE SCALE GENOMIC DNA]</scope>
    <source>
        <strain evidence="5 6">TX0630</strain>
    </source>
</reference>
<dbReference type="Pfam" id="PF01408">
    <property type="entry name" value="GFO_IDH_MocA"/>
    <property type="match status" value="1"/>
</dbReference>
<dbReference type="GO" id="GO:0016491">
    <property type="term" value="F:oxidoreductase activity"/>
    <property type="evidence" value="ECO:0007669"/>
    <property type="project" value="UniProtKB-KW"/>
</dbReference>
<comment type="similarity">
    <text evidence="1">Belongs to the Gfo/Idh/MocA family.</text>
</comment>
<comment type="caution">
    <text evidence="5">The sequence shown here is derived from an EMBL/GenBank/DDBJ whole genome shotgun (WGS) entry which is preliminary data.</text>
</comment>
<dbReference type="PANTHER" id="PTHR22604">
    <property type="entry name" value="OXIDOREDUCTASES"/>
    <property type="match status" value="1"/>
</dbReference>
<dbReference type="Gene3D" id="3.30.360.10">
    <property type="entry name" value="Dihydrodipicolinate Reductase, domain 2"/>
    <property type="match status" value="1"/>
</dbReference>
<gene>
    <name evidence="5" type="ORF">HMPREF9511_01109</name>
</gene>
<keyword evidence="2" id="KW-0560">Oxidoreductase</keyword>